<dbReference type="InterPro" id="IPR002508">
    <property type="entry name" value="MurNAc-LAA_cat"/>
</dbReference>
<evidence type="ECO:0000313" key="5">
    <source>
        <dbReference type="Proteomes" id="UP000466864"/>
    </source>
</evidence>
<comment type="caution">
    <text evidence="4">The sequence shown here is derived from an EMBL/GenBank/DDBJ whole genome shotgun (WGS) entry which is preliminary data.</text>
</comment>
<dbReference type="CDD" id="cd02696">
    <property type="entry name" value="MurNAc-LAA"/>
    <property type="match status" value="1"/>
</dbReference>
<feature type="compositionally biased region" description="Polar residues" evidence="2">
    <location>
        <begin position="58"/>
        <end position="87"/>
    </location>
</feature>
<dbReference type="SUPFAM" id="SSF53187">
    <property type="entry name" value="Zn-dependent exopeptidases"/>
    <property type="match status" value="1"/>
</dbReference>
<dbReference type="Proteomes" id="UP000466864">
    <property type="component" value="Unassembled WGS sequence"/>
</dbReference>
<reference evidence="4 5" key="1">
    <citation type="submission" date="2019-08" db="EMBL/GenBank/DDBJ databases">
        <title>In-depth cultivation of the pig gut microbiome towards novel bacterial diversity and tailored functional studies.</title>
        <authorList>
            <person name="Wylensek D."/>
            <person name="Hitch T.C.A."/>
            <person name="Clavel T."/>
        </authorList>
    </citation>
    <scope>NUCLEOTIDE SEQUENCE [LARGE SCALE GENOMIC DNA]</scope>
    <source>
        <strain evidence="4 5">Oil+RF-744-WCA-WT-13</strain>
    </source>
</reference>
<dbReference type="Gene3D" id="3.40.630.40">
    <property type="entry name" value="Zn-dependent exopeptidases"/>
    <property type="match status" value="1"/>
</dbReference>
<feature type="domain" description="MurNAc-LAA" evidence="3">
    <location>
        <begin position="194"/>
        <end position="313"/>
    </location>
</feature>
<evidence type="ECO:0000259" key="3">
    <source>
        <dbReference type="SMART" id="SM00646"/>
    </source>
</evidence>
<evidence type="ECO:0000256" key="1">
    <source>
        <dbReference type="ARBA" id="ARBA00022801"/>
    </source>
</evidence>
<dbReference type="InterPro" id="IPR050695">
    <property type="entry name" value="N-acetylmuramoyl_amidase_3"/>
</dbReference>
<dbReference type="Pfam" id="PF01520">
    <property type="entry name" value="Amidase_3"/>
    <property type="match status" value="1"/>
</dbReference>
<sequence>MLGAALILASLGGCGKPAGQAADAQAGSGASAAVLSESGETAENVSEESAPERAESVTGDSRNAASQTVSGSSETAAEQTGSAQSAGQEPLTAESASQEAGPTEPADKGITVALDPGHQAPDVDMSGQEPNAPGSSVMKTKATGGTSGTTTGVPEYQLNLEIALQVRDLLEAEGYTVVMTREDNETAISNAERAALANESGASVMVRIHANGSEDPGASGALALVGSSSNPYVGSLYGESSRLAEDVLSAYCSATGMADNGVITSDTMTGINWSTIPVMILEMGFMTNPTDDTNMEEPDFQKKMAEGIAQGIQNYFGR</sequence>
<evidence type="ECO:0000313" key="4">
    <source>
        <dbReference type="EMBL" id="MST81370.1"/>
    </source>
</evidence>
<evidence type="ECO:0000256" key="2">
    <source>
        <dbReference type="SAM" id="MobiDB-lite"/>
    </source>
</evidence>
<dbReference type="PANTHER" id="PTHR30404:SF0">
    <property type="entry name" value="N-ACETYLMURAMOYL-L-ALANINE AMIDASE AMIC"/>
    <property type="match status" value="1"/>
</dbReference>
<keyword evidence="1" id="KW-0378">Hydrolase</keyword>
<dbReference type="EMBL" id="VUMV01000002">
    <property type="protein sequence ID" value="MST81370.1"/>
    <property type="molecule type" value="Genomic_DNA"/>
</dbReference>
<keyword evidence="5" id="KW-1185">Reference proteome</keyword>
<dbReference type="PANTHER" id="PTHR30404">
    <property type="entry name" value="N-ACETYLMURAMOYL-L-ALANINE AMIDASE"/>
    <property type="match status" value="1"/>
</dbReference>
<feature type="region of interest" description="Disordered" evidence="2">
    <location>
        <begin position="13"/>
        <end position="152"/>
    </location>
</feature>
<proteinExistence type="predicted"/>
<organism evidence="4 5">
    <name type="scientific">Bilifractor porci</name>
    <dbReference type="NCBI Taxonomy" id="2606636"/>
    <lineage>
        <taxon>Bacteria</taxon>
        <taxon>Bacillati</taxon>
        <taxon>Bacillota</taxon>
        <taxon>Clostridia</taxon>
        <taxon>Lachnospirales</taxon>
        <taxon>Lachnospiraceae</taxon>
        <taxon>Bilifractor</taxon>
    </lineage>
</organism>
<dbReference type="GO" id="GO:0030288">
    <property type="term" value="C:outer membrane-bounded periplasmic space"/>
    <property type="evidence" value="ECO:0007669"/>
    <property type="project" value="TreeGrafter"/>
</dbReference>
<gene>
    <name evidence="4" type="ORF">FYJ60_03435</name>
</gene>
<protein>
    <submittedName>
        <fullName evidence="4">N-acetylmuramoyl-L-alanine amidase</fullName>
    </submittedName>
</protein>
<name>A0A7X2TND1_9FIRM</name>
<dbReference type="AlphaFoldDB" id="A0A7X2TND1"/>
<accession>A0A7X2TND1</accession>
<dbReference type="GO" id="GO:0009253">
    <property type="term" value="P:peptidoglycan catabolic process"/>
    <property type="evidence" value="ECO:0007669"/>
    <property type="project" value="InterPro"/>
</dbReference>
<dbReference type="GO" id="GO:0008745">
    <property type="term" value="F:N-acetylmuramoyl-L-alanine amidase activity"/>
    <property type="evidence" value="ECO:0007669"/>
    <property type="project" value="InterPro"/>
</dbReference>
<dbReference type="SMART" id="SM00646">
    <property type="entry name" value="Ami_3"/>
    <property type="match status" value="1"/>
</dbReference>
<feature type="compositionally biased region" description="Low complexity" evidence="2">
    <location>
        <begin position="18"/>
        <end position="33"/>
    </location>
</feature>